<dbReference type="GO" id="GO:0016798">
    <property type="term" value="F:hydrolase activity, acting on glycosyl bonds"/>
    <property type="evidence" value="ECO:0007669"/>
    <property type="project" value="UniProtKB-KW"/>
</dbReference>
<evidence type="ECO:0000256" key="6">
    <source>
        <dbReference type="ARBA" id="ARBA00022764"/>
    </source>
</evidence>
<keyword evidence="14" id="KW-0282">Flagellum</keyword>
<name>A0ABS3TQ65_9PSED</name>
<accession>A0ABS3TQ65</accession>
<proteinExistence type="inferred from homology"/>
<evidence type="ECO:0000313" key="15">
    <source>
        <dbReference type="Proteomes" id="UP000669060"/>
    </source>
</evidence>
<dbReference type="NCBIfam" id="TIGR02541">
    <property type="entry name" value="flagell_FlgJ"/>
    <property type="match status" value="1"/>
</dbReference>
<evidence type="ECO:0000259" key="13">
    <source>
        <dbReference type="SMART" id="SM00047"/>
    </source>
</evidence>
<dbReference type="Pfam" id="PF10135">
    <property type="entry name" value="Rod-binding"/>
    <property type="match status" value="1"/>
</dbReference>
<evidence type="ECO:0000256" key="3">
    <source>
        <dbReference type="ARBA" id="ARBA00006880"/>
    </source>
</evidence>
<protein>
    <recommendedName>
        <fullName evidence="5">Peptidoglycan hydrolase FlgJ</fullName>
    </recommendedName>
    <alternativeName>
        <fullName evidence="11">Muramidase FlgJ</fullName>
    </alternativeName>
</protein>
<comment type="similarity">
    <text evidence="3">In the N-terminal section; belongs to the FlgJ family.</text>
</comment>
<reference evidence="14 15" key="1">
    <citation type="submission" date="2020-12" db="EMBL/GenBank/DDBJ databases">
        <title>Pseudomonas schmalbachii sp. nov. isolated from millipede gut.</title>
        <authorList>
            <person name="Shelomi M."/>
        </authorList>
    </citation>
    <scope>NUCLEOTIDE SEQUENCE [LARGE SCALE GENOMIC DNA]</scope>
    <source>
        <strain evidence="14 15">Milli4</strain>
    </source>
</reference>
<evidence type="ECO:0000256" key="10">
    <source>
        <dbReference type="ARBA" id="ARBA00023316"/>
    </source>
</evidence>
<comment type="subcellular location">
    <subcellularLocation>
        <location evidence="2">Periplasm</location>
    </subcellularLocation>
</comment>
<dbReference type="Gene3D" id="1.10.530.10">
    <property type="match status" value="1"/>
</dbReference>
<organism evidence="14 15">
    <name type="scientific">Pseudomonas schmalbachii</name>
    <dbReference type="NCBI Taxonomy" id="2816993"/>
    <lineage>
        <taxon>Bacteria</taxon>
        <taxon>Pseudomonadati</taxon>
        <taxon>Pseudomonadota</taxon>
        <taxon>Gammaproteobacteria</taxon>
        <taxon>Pseudomonadales</taxon>
        <taxon>Pseudomonadaceae</taxon>
        <taxon>Pseudomonas</taxon>
    </lineage>
</organism>
<evidence type="ECO:0000256" key="5">
    <source>
        <dbReference type="ARBA" id="ARBA00013433"/>
    </source>
</evidence>
<evidence type="ECO:0000256" key="7">
    <source>
        <dbReference type="ARBA" id="ARBA00022795"/>
    </source>
</evidence>
<keyword evidence="7" id="KW-1005">Bacterial flagellum biogenesis</keyword>
<dbReference type="InterPro" id="IPR023346">
    <property type="entry name" value="Lysozyme-like_dom_sf"/>
</dbReference>
<dbReference type="PANTHER" id="PTHR33308">
    <property type="entry name" value="PEPTIDOGLYCAN HYDROLASE FLGJ"/>
    <property type="match status" value="1"/>
</dbReference>
<dbReference type="PANTHER" id="PTHR33308:SF9">
    <property type="entry name" value="PEPTIDOGLYCAN HYDROLASE FLGJ"/>
    <property type="match status" value="1"/>
</dbReference>
<evidence type="ECO:0000256" key="11">
    <source>
        <dbReference type="ARBA" id="ARBA00030835"/>
    </source>
</evidence>
<evidence type="ECO:0000256" key="8">
    <source>
        <dbReference type="ARBA" id="ARBA00022801"/>
    </source>
</evidence>
<dbReference type="SUPFAM" id="SSF53955">
    <property type="entry name" value="Lysozyme-like"/>
    <property type="match status" value="1"/>
</dbReference>
<dbReference type="RefSeq" id="WP_208313732.1">
    <property type="nucleotide sequence ID" value="NZ_JAELYA010000003.1"/>
</dbReference>
<feature type="domain" description="Mannosyl-glycoprotein endo-beta-N-acetylglucosamidase-like" evidence="13">
    <location>
        <begin position="203"/>
        <end position="365"/>
    </location>
</feature>
<keyword evidence="9 14" id="KW-0326">Glycosidase</keyword>
<comment type="similarity">
    <text evidence="4">In the C-terminal section; belongs to the glycosyl hydrolase 73 family.</text>
</comment>
<keyword evidence="14" id="KW-0966">Cell projection</keyword>
<keyword evidence="8 14" id="KW-0378">Hydrolase</keyword>
<evidence type="ECO:0000256" key="1">
    <source>
        <dbReference type="ARBA" id="ARBA00002954"/>
    </source>
</evidence>
<keyword evidence="6" id="KW-0574">Periplasm</keyword>
<evidence type="ECO:0000313" key="14">
    <source>
        <dbReference type="EMBL" id="MBO3275793.1"/>
    </source>
</evidence>
<dbReference type="Pfam" id="PF01832">
    <property type="entry name" value="Glucosaminidase"/>
    <property type="match status" value="1"/>
</dbReference>
<dbReference type="Proteomes" id="UP000669060">
    <property type="component" value="Unassembled WGS sequence"/>
</dbReference>
<dbReference type="Gene3D" id="2.10.70.40">
    <property type="entry name" value="peptidoglycan hydrolase"/>
    <property type="match status" value="1"/>
</dbReference>
<comment type="caution">
    <text evidence="14">The sequence shown here is derived from an EMBL/GenBank/DDBJ whole genome shotgun (WGS) entry which is preliminary data.</text>
</comment>
<sequence>MDARLFNAKAAVDSGAYTDLNRLNQLKHGDRNSEGNIRKVAQEFESLFLNEMLKTMRSANEVFAKDNYLNSETSKQYQDMYDQQLSVSLSRDGHGIGIADVMVRQMQQMQGVKSNGGNPFAQVQNNHAVAQASGKSLPQPEAGRDDSKALNSRRLALPGKLKDRQLAGITPTVSNAGEGKPLARDDWRKDRQYDVAAVSERRAVRKPGQRMFASRDEFVAAMLPMAERAAKRIGVDPRYLVAQAALETGWGKSLIVRNDGSSGHNLFGIKAGASWKGDSAKSLTSEYENGRKVREVASFRAYDSFEQSFHDYVSFLQNNDRYQDALDSAARPDQFMKELQQAGYATDPQYARKVNQIAKQMQVYQAVAMADSPTRTL</sequence>
<dbReference type="SMART" id="SM00047">
    <property type="entry name" value="LYZ2"/>
    <property type="match status" value="1"/>
</dbReference>
<keyword evidence="10" id="KW-0961">Cell wall biogenesis/degradation</keyword>
<comment type="function">
    <text evidence="1">Flagellum-specific muramidase which hydrolyzes the peptidoglycan layer to assemble the rod structure in the periplasmic space.</text>
</comment>
<dbReference type="InterPro" id="IPR051056">
    <property type="entry name" value="Glycosyl_Hydrolase_73"/>
</dbReference>
<dbReference type="EMBL" id="JAELYA010000003">
    <property type="protein sequence ID" value="MBO3275793.1"/>
    <property type="molecule type" value="Genomic_DNA"/>
</dbReference>
<dbReference type="InterPro" id="IPR002901">
    <property type="entry name" value="MGlyc_endo_b_GlcNAc-like_dom"/>
</dbReference>
<evidence type="ECO:0000256" key="12">
    <source>
        <dbReference type="SAM" id="MobiDB-lite"/>
    </source>
</evidence>
<keyword evidence="14" id="KW-0969">Cilium</keyword>
<feature type="region of interest" description="Disordered" evidence="12">
    <location>
        <begin position="129"/>
        <end position="148"/>
    </location>
</feature>
<evidence type="ECO:0000256" key="9">
    <source>
        <dbReference type="ARBA" id="ARBA00023295"/>
    </source>
</evidence>
<evidence type="ECO:0000256" key="2">
    <source>
        <dbReference type="ARBA" id="ARBA00004418"/>
    </source>
</evidence>
<dbReference type="InterPro" id="IPR019301">
    <property type="entry name" value="Flagellar_prot_FlgJ_N"/>
</dbReference>
<evidence type="ECO:0000256" key="4">
    <source>
        <dbReference type="ARBA" id="ARBA00007974"/>
    </source>
</evidence>
<dbReference type="InterPro" id="IPR013377">
    <property type="entry name" value="FlgJ"/>
</dbReference>
<gene>
    <name evidence="14" type="primary">flgJ</name>
    <name evidence="14" type="ORF">JFY56_11200</name>
</gene>
<feature type="region of interest" description="Disordered" evidence="12">
    <location>
        <begin position="166"/>
        <end position="187"/>
    </location>
</feature>
<keyword evidence="15" id="KW-1185">Reference proteome</keyword>